<evidence type="ECO:0000256" key="5">
    <source>
        <dbReference type="ARBA" id="ARBA00023089"/>
    </source>
</evidence>
<dbReference type="PANTHER" id="PTHR33405:SF18">
    <property type="entry name" value="PROTEIN FLX-LIKE 4"/>
    <property type="match status" value="1"/>
</dbReference>
<dbReference type="InParanoid" id="A0A2R6S1N0"/>
<gene>
    <name evidence="7" type="ORF">CEY00_Acc00734</name>
</gene>
<evidence type="ECO:0000256" key="2">
    <source>
        <dbReference type="ARBA" id="ARBA00022473"/>
    </source>
</evidence>
<keyword evidence="3" id="KW-0221">Differentiation</keyword>
<proteinExistence type="inferred from homology"/>
<organism evidence="7 8">
    <name type="scientific">Actinidia chinensis var. chinensis</name>
    <name type="common">Chinese soft-hair kiwi</name>
    <dbReference type="NCBI Taxonomy" id="1590841"/>
    <lineage>
        <taxon>Eukaryota</taxon>
        <taxon>Viridiplantae</taxon>
        <taxon>Streptophyta</taxon>
        <taxon>Embryophyta</taxon>
        <taxon>Tracheophyta</taxon>
        <taxon>Spermatophyta</taxon>
        <taxon>Magnoliopsida</taxon>
        <taxon>eudicotyledons</taxon>
        <taxon>Gunneridae</taxon>
        <taxon>Pentapetalae</taxon>
        <taxon>asterids</taxon>
        <taxon>Ericales</taxon>
        <taxon>Actinidiaceae</taxon>
        <taxon>Actinidia</taxon>
    </lineage>
</organism>
<dbReference type="OMA" id="DSYQRSH"/>
<evidence type="ECO:0000313" key="7">
    <source>
        <dbReference type="EMBL" id="PSS36191.1"/>
    </source>
</evidence>
<dbReference type="GO" id="GO:0030154">
    <property type="term" value="P:cell differentiation"/>
    <property type="evidence" value="ECO:0007669"/>
    <property type="project" value="UniProtKB-KW"/>
</dbReference>
<comment type="caution">
    <text evidence="7">The sequence shown here is derived from an EMBL/GenBank/DDBJ whole genome shotgun (WGS) entry which is preliminary data.</text>
</comment>
<evidence type="ECO:0000256" key="3">
    <source>
        <dbReference type="ARBA" id="ARBA00022782"/>
    </source>
</evidence>
<dbReference type="PANTHER" id="PTHR33405">
    <property type="entry name" value="PROTEIN FLX-LIKE 2"/>
    <property type="match status" value="1"/>
</dbReference>
<protein>
    <submittedName>
        <fullName evidence="7">Protein FLX-like</fullName>
    </submittedName>
</protein>
<evidence type="ECO:0000256" key="4">
    <source>
        <dbReference type="ARBA" id="ARBA00023054"/>
    </source>
</evidence>
<evidence type="ECO:0000256" key="6">
    <source>
        <dbReference type="SAM" id="MobiDB-lite"/>
    </source>
</evidence>
<dbReference type="InterPro" id="IPR040353">
    <property type="entry name" value="FLX/FLX-like"/>
</dbReference>
<reference evidence="8" key="2">
    <citation type="journal article" date="2018" name="BMC Genomics">
        <title>A manually annotated Actinidia chinensis var. chinensis (kiwifruit) genome highlights the challenges associated with draft genomes and gene prediction in plants.</title>
        <authorList>
            <person name="Pilkington S.M."/>
            <person name="Crowhurst R."/>
            <person name="Hilario E."/>
            <person name="Nardozza S."/>
            <person name="Fraser L."/>
            <person name="Peng Y."/>
            <person name="Gunaseelan K."/>
            <person name="Simpson R."/>
            <person name="Tahir J."/>
            <person name="Deroles S.C."/>
            <person name="Templeton K."/>
            <person name="Luo Z."/>
            <person name="Davy M."/>
            <person name="Cheng C."/>
            <person name="McNeilage M."/>
            <person name="Scaglione D."/>
            <person name="Liu Y."/>
            <person name="Zhang Q."/>
            <person name="Datson P."/>
            <person name="De Silva N."/>
            <person name="Gardiner S.E."/>
            <person name="Bassett H."/>
            <person name="Chagne D."/>
            <person name="McCallum J."/>
            <person name="Dzierzon H."/>
            <person name="Deng C."/>
            <person name="Wang Y.Y."/>
            <person name="Barron L."/>
            <person name="Manako K."/>
            <person name="Bowen J."/>
            <person name="Foster T.M."/>
            <person name="Erridge Z.A."/>
            <person name="Tiffin H."/>
            <person name="Waite C.N."/>
            <person name="Davies K.M."/>
            <person name="Grierson E.P."/>
            <person name="Laing W.A."/>
            <person name="Kirk R."/>
            <person name="Chen X."/>
            <person name="Wood M."/>
            <person name="Montefiori M."/>
            <person name="Brummell D.A."/>
            <person name="Schwinn K.E."/>
            <person name="Catanach A."/>
            <person name="Fullerton C."/>
            <person name="Li D."/>
            <person name="Meiyalaghan S."/>
            <person name="Nieuwenhuizen N."/>
            <person name="Read N."/>
            <person name="Prakash R."/>
            <person name="Hunter D."/>
            <person name="Zhang H."/>
            <person name="McKenzie M."/>
            <person name="Knabel M."/>
            <person name="Harris A."/>
            <person name="Allan A.C."/>
            <person name="Gleave A."/>
            <person name="Chen A."/>
            <person name="Janssen B.J."/>
            <person name="Plunkett B."/>
            <person name="Ampomah-Dwamena C."/>
            <person name="Voogd C."/>
            <person name="Leif D."/>
            <person name="Lafferty D."/>
            <person name="Souleyre E.J.F."/>
            <person name="Varkonyi-Gasic E."/>
            <person name="Gambi F."/>
            <person name="Hanley J."/>
            <person name="Yao J.L."/>
            <person name="Cheung J."/>
            <person name="David K.M."/>
            <person name="Warren B."/>
            <person name="Marsh K."/>
            <person name="Snowden K.C."/>
            <person name="Lin-Wang K."/>
            <person name="Brian L."/>
            <person name="Martinez-Sanchez M."/>
            <person name="Wang M."/>
            <person name="Ileperuma N."/>
            <person name="Macnee N."/>
            <person name="Campin R."/>
            <person name="McAtee P."/>
            <person name="Drummond R.S.M."/>
            <person name="Espley R.V."/>
            <person name="Ireland H.S."/>
            <person name="Wu R."/>
            <person name="Atkinson R.G."/>
            <person name="Karunairetnam S."/>
            <person name="Bulley S."/>
            <person name="Chunkath S."/>
            <person name="Hanley Z."/>
            <person name="Storey R."/>
            <person name="Thrimawithana A.H."/>
            <person name="Thomson S."/>
            <person name="David C."/>
            <person name="Testolin R."/>
            <person name="Huang H."/>
            <person name="Hellens R.P."/>
            <person name="Schaffer R.J."/>
        </authorList>
    </citation>
    <scope>NUCLEOTIDE SEQUENCE [LARGE SCALE GENOMIC DNA]</scope>
    <source>
        <strain evidence="8">cv. Red5</strain>
    </source>
</reference>
<evidence type="ECO:0000256" key="1">
    <source>
        <dbReference type="ARBA" id="ARBA00005405"/>
    </source>
</evidence>
<dbReference type="Proteomes" id="UP000241394">
    <property type="component" value="Chromosome LG1"/>
</dbReference>
<reference evidence="7 8" key="1">
    <citation type="submission" date="2017-07" db="EMBL/GenBank/DDBJ databases">
        <title>An improved, manually edited Actinidia chinensis var. chinensis (kiwifruit) genome highlights the challenges associated with draft genomes and gene prediction in plants.</title>
        <authorList>
            <person name="Pilkington S."/>
            <person name="Crowhurst R."/>
            <person name="Hilario E."/>
            <person name="Nardozza S."/>
            <person name="Fraser L."/>
            <person name="Peng Y."/>
            <person name="Gunaseelan K."/>
            <person name="Simpson R."/>
            <person name="Tahir J."/>
            <person name="Deroles S."/>
            <person name="Templeton K."/>
            <person name="Luo Z."/>
            <person name="Davy M."/>
            <person name="Cheng C."/>
            <person name="Mcneilage M."/>
            <person name="Scaglione D."/>
            <person name="Liu Y."/>
            <person name="Zhang Q."/>
            <person name="Datson P."/>
            <person name="De Silva N."/>
            <person name="Gardiner S."/>
            <person name="Bassett H."/>
            <person name="Chagne D."/>
            <person name="Mccallum J."/>
            <person name="Dzierzon H."/>
            <person name="Deng C."/>
            <person name="Wang Y.-Y."/>
            <person name="Barron N."/>
            <person name="Manako K."/>
            <person name="Bowen J."/>
            <person name="Foster T."/>
            <person name="Erridge Z."/>
            <person name="Tiffin H."/>
            <person name="Waite C."/>
            <person name="Davies K."/>
            <person name="Grierson E."/>
            <person name="Laing W."/>
            <person name="Kirk R."/>
            <person name="Chen X."/>
            <person name="Wood M."/>
            <person name="Montefiori M."/>
            <person name="Brummell D."/>
            <person name="Schwinn K."/>
            <person name="Catanach A."/>
            <person name="Fullerton C."/>
            <person name="Li D."/>
            <person name="Meiyalaghan S."/>
            <person name="Nieuwenhuizen N."/>
            <person name="Read N."/>
            <person name="Prakash R."/>
            <person name="Hunter D."/>
            <person name="Zhang H."/>
            <person name="Mckenzie M."/>
            <person name="Knabel M."/>
            <person name="Harris A."/>
            <person name="Allan A."/>
            <person name="Chen A."/>
            <person name="Janssen B."/>
            <person name="Plunkett B."/>
            <person name="Dwamena C."/>
            <person name="Voogd C."/>
            <person name="Leif D."/>
            <person name="Lafferty D."/>
            <person name="Souleyre E."/>
            <person name="Varkonyi-Gasic E."/>
            <person name="Gambi F."/>
            <person name="Hanley J."/>
            <person name="Yao J.-L."/>
            <person name="Cheung J."/>
            <person name="David K."/>
            <person name="Warren B."/>
            <person name="Marsh K."/>
            <person name="Snowden K."/>
            <person name="Lin-Wang K."/>
            <person name="Brian L."/>
            <person name="Martinez-Sanchez M."/>
            <person name="Wang M."/>
            <person name="Ileperuma N."/>
            <person name="Macnee N."/>
            <person name="Campin R."/>
            <person name="Mcatee P."/>
            <person name="Drummond R."/>
            <person name="Espley R."/>
            <person name="Ireland H."/>
            <person name="Wu R."/>
            <person name="Atkinson R."/>
            <person name="Karunairetnam S."/>
            <person name="Bulley S."/>
            <person name="Chunkath S."/>
            <person name="Hanley Z."/>
            <person name="Storey R."/>
            <person name="Thrimawithana A."/>
            <person name="Thomson S."/>
            <person name="David C."/>
            <person name="Testolin R."/>
        </authorList>
    </citation>
    <scope>NUCLEOTIDE SEQUENCE [LARGE SCALE GENOMIC DNA]</scope>
    <source>
        <strain evidence="8">cv. Red5</strain>
        <tissue evidence="7">Young leaf</tissue>
    </source>
</reference>
<dbReference type="EMBL" id="NKQK01000001">
    <property type="protein sequence ID" value="PSS36191.1"/>
    <property type="molecule type" value="Genomic_DNA"/>
</dbReference>
<comment type="similarity">
    <text evidence="1">Belongs to the FLX family.</text>
</comment>
<name>A0A2R6S1N0_ACTCC</name>
<keyword evidence="2" id="KW-0217">Developmental protein</keyword>
<evidence type="ECO:0000313" key="8">
    <source>
        <dbReference type="Proteomes" id="UP000241394"/>
    </source>
</evidence>
<dbReference type="AlphaFoldDB" id="A0A2R6S1N0"/>
<dbReference type="STRING" id="1590841.A0A2R6S1N0"/>
<feature type="region of interest" description="Disordered" evidence="6">
    <location>
        <begin position="282"/>
        <end position="302"/>
    </location>
</feature>
<dbReference type="GO" id="GO:0009908">
    <property type="term" value="P:flower development"/>
    <property type="evidence" value="ECO:0007669"/>
    <property type="project" value="UniProtKB-KW"/>
</dbReference>
<accession>A0A2R6S1N0</accession>
<keyword evidence="5" id="KW-0287">Flowering</keyword>
<dbReference type="Gramene" id="PSS36191">
    <property type="protein sequence ID" value="PSS36191"/>
    <property type="gene ID" value="CEY00_Acc00734"/>
</dbReference>
<keyword evidence="4" id="KW-0175">Coiled coil</keyword>
<sequence>MAGRGQIPSAFDGRSVQAPGMMRYGPFPGLVPAGHRPMEQLPPLERLETKMAVQVAEIERIAGDNHRLAATHGALRQDLVGAQQEIQRLRAHIRSIQTESDIQVRVLLKKIAKMEFDIRAGESVKKDLQQAHIEAQSLVTARRELTAQIRQATTDLDEAHADLKNLPEMHAELDSLRKEHQRLRSIFEYEKGLNMDKVEQLQAMDKNQVGMVREVEKLRAEVLHAEKRAHAPNPYGGPFMHHPDPLYSSFVLGSGAYAESYGPHSHKGFGAGSVNSSTASVGVGGAPMPTSGGVYDTPLSPR</sequence>
<keyword evidence="8" id="KW-1185">Reference proteome</keyword>
<dbReference type="OrthoDB" id="1899348at2759"/>